<keyword evidence="3" id="KW-1185">Reference proteome</keyword>
<protein>
    <submittedName>
        <fullName evidence="2">Uncharacterized protein</fullName>
    </submittedName>
</protein>
<evidence type="ECO:0000256" key="1">
    <source>
        <dbReference type="SAM" id="MobiDB-lite"/>
    </source>
</evidence>
<dbReference type="AlphaFoldDB" id="A0A5E4A5H3"/>
<organism evidence="2 3">
    <name type="scientific">Marmota monax</name>
    <name type="common">Woodchuck</name>
    <dbReference type="NCBI Taxonomy" id="9995"/>
    <lineage>
        <taxon>Eukaryota</taxon>
        <taxon>Metazoa</taxon>
        <taxon>Chordata</taxon>
        <taxon>Craniata</taxon>
        <taxon>Vertebrata</taxon>
        <taxon>Euteleostomi</taxon>
        <taxon>Mammalia</taxon>
        <taxon>Eutheria</taxon>
        <taxon>Euarchontoglires</taxon>
        <taxon>Glires</taxon>
        <taxon>Rodentia</taxon>
        <taxon>Sciuromorpha</taxon>
        <taxon>Sciuridae</taxon>
        <taxon>Xerinae</taxon>
        <taxon>Marmotini</taxon>
        <taxon>Marmota</taxon>
    </lineage>
</organism>
<gene>
    <name evidence="2" type="ORF">MONAX_5E012177</name>
</gene>
<proteinExistence type="predicted"/>
<evidence type="ECO:0000313" key="2">
    <source>
        <dbReference type="EMBL" id="VTJ51952.1"/>
    </source>
</evidence>
<accession>A0A5E4A5H3</accession>
<sequence>MAAPRTLSWRRSRDQPAGTSAARARPRPSAQPGGASRARAGGSPPAKASGCPGLRWGGVPGVPAGCPRRVSERPIK</sequence>
<evidence type="ECO:0000313" key="3">
    <source>
        <dbReference type="Proteomes" id="UP000335636"/>
    </source>
</evidence>
<feature type="compositionally biased region" description="Low complexity" evidence="1">
    <location>
        <begin position="16"/>
        <end position="46"/>
    </location>
</feature>
<reference evidence="2" key="1">
    <citation type="submission" date="2019-04" db="EMBL/GenBank/DDBJ databases">
        <authorList>
            <person name="Alioto T."/>
            <person name="Alioto T."/>
        </authorList>
    </citation>
    <scope>NUCLEOTIDE SEQUENCE [LARGE SCALE GENOMIC DNA]</scope>
</reference>
<feature type="region of interest" description="Disordered" evidence="1">
    <location>
        <begin position="1"/>
        <end position="76"/>
    </location>
</feature>
<comment type="caution">
    <text evidence="2">The sequence shown here is derived from an EMBL/GenBank/DDBJ whole genome shotgun (WGS) entry which is preliminary data.</text>
</comment>
<name>A0A5E4A5H3_MARMO</name>
<dbReference type="Proteomes" id="UP000335636">
    <property type="component" value="Unassembled WGS sequence"/>
</dbReference>
<dbReference type="EMBL" id="CABDUW010000012">
    <property type="protein sequence ID" value="VTJ51952.1"/>
    <property type="molecule type" value="Genomic_DNA"/>
</dbReference>